<dbReference type="PANTHER" id="PTHR22576:SF37">
    <property type="entry name" value="MUCOSA-ASSOCIATED LYMPHOID TISSUE LYMPHOMA TRANSLOCATION PROTEIN 1"/>
    <property type="match status" value="1"/>
</dbReference>
<dbReference type="GO" id="GO:0004197">
    <property type="term" value="F:cysteine-type endopeptidase activity"/>
    <property type="evidence" value="ECO:0007669"/>
    <property type="project" value="InterPro"/>
</dbReference>
<feature type="domain" description="Caspase family p20" evidence="3">
    <location>
        <begin position="37"/>
        <end position="169"/>
    </location>
</feature>
<dbReference type="GO" id="GO:0006508">
    <property type="term" value="P:proteolysis"/>
    <property type="evidence" value="ECO:0007669"/>
    <property type="project" value="InterPro"/>
</dbReference>
<evidence type="ECO:0000256" key="2">
    <source>
        <dbReference type="SAM" id="SignalP"/>
    </source>
</evidence>
<accession>A0A7C9R9E7</accession>
<dbReference type="EMBL" id="JAAKZG010000009">
    <property type="protein sequence ID" value="NGN43434.1"/>
    <property type="molecule type" value="Genomic_DNA"/>
</dbReference>
<dbReference type="InterPro" id="IPR001309">
    <property type="entry name" value="Pept_C14_p20"/>
</dbReference>
<proteinExistence type="predicted"/>
<protein>
    <submittedName>
        <fullName evidence="4">Caspase family protein</fullName>
    </submittedName>
</protein>
<evidence type="ECO:0000259" key="3">
    <source>
        <dbReference type="PROSITE" id="PS50208"/>
    </source>
</evidence>
<dbReference type="InterPro" id="IPR029030">
    <property type="entry name" value="Caspase-like_dom_sf"/>
</dbReference>
<dbReference type="InterPro" id="IPR052039">
    <property type="entry name" value="Caspase-related_regulators"/>
</dbReference>
<dbReference type="Gene3D" id="3.40.50.1460">
    <property type="match status" value="1"/>
</dbReference>
<dbReference type="Proteomes" id="UP000481252">
    <property type="component" value="Unassembled WGS sequence"/>
</dbReference>
<dbReference type="SUPFAM" id="SSF52129">
    <property type="entry name" value="Caspase-like"/>
    <property type="match status" value="1"/>
</dbReference>
<dbReference type="PROSITE" id="PS50208">
    <property type="entry name" value="CASPASE_P20"/>
    <property type="match status" value="1"/>
</dbReference>
<keyword evidence="5" id="KW-1185">Reference proteome</keyword>
<comment type="caution">
    <text evidence="4">The sequence shown here is derived from an EMBL/GenBank/DDBJ whole genome shotgun (WGS) entry which is preliminary data.</text>
</comment>
<name>A0A7C9R9E7_9HYPH</name>
<dbReference type="PANTHER" id="PTHR22576">
    <property type="entry name" value="MUCOSA ASSOCIATED LYMPHOID TISSUE LYMPHOMA TRANSLOCATION PROTEIN 1/PARACASPASE"/>
    <property type="match status" value="1"/>
</dbReference>
<feature type="chain" id="PRO_5028807970" evidence="2">
    <location>
        <begin position="27"/>
        <end position="492"/>
    </location>
</feature>
<organism evidence="4 5">
    <name type="scientific">Mesorhizobium zhangyense</name>
    <dbReference type="NCBI Taxonomy" id="1776730"/>
    <lineage>
        <taxon>Bacteria</taxon>
        <taxon>Pseudomonadati</taxon>
        <taxon>Pseudomonadota</taxon>
        <taxon>Alphaproteobacteria</taxon>
        <taxon>Hyphomicrobiales</taxon>
        <taxon>Phyllobacteriaceae</taxon>
        <taxon>Mesorhizobium</taxon>
    </lineage>
</organism>
<reference evidence="4 5" key="1">
    <citation type="submission" date="2020-02" db="EMBL/GenBank/DDBJ databases">
        <title>Genome sequence of the type strain CGMCC 1.15528 of Mesorhizobium zhangyense.</title>
        <authorList>
            <person name="Gao J."/>
            <person name="Sun J."/>
        </authorList>
    </citation>
    <scope>NUCLEOTIDE SEQUENCE [LARGE SCALE GENOMIC DNA]</scope>
    <source>
        <strain evidence="4 5">CGMCC 1.15528</strain>
    </source>
</reference>
<feature type="signal peptide" evidence="2">
    <location>
        <begin position="1"/>
        <end position="26"/>
    </location>
</feature>
<dbReference type="AlphaFoldDB" id="A0A7C9R9E7"/>
<evidence type="ECO:0000313" key="4">
    <source>
        <dbReference type="EMBL" id="NGN43434.1"/>
    </source>
</evidence>
<keyword evidence="2" id="KW-0732">Signal</keyword>
<gene>
    <name evidence="4" type="ORF">G6N74_20390</name>
</gene>
<evidence type="ECO:0000256" key="1">
    <source>
        <dbReference type="SAM" id="MobiDB-lite"/>
    </source>
</evidence>
<feature type="compositionally biased region" description="Basic and acidic residues" evidence="1">
    <location>
        <begin position="444"/>
        <end position="453"/>
    </location>
</feature>
<dbReference type="Pfam" id="PF00656">
    <property type="entry name" value="Peptidase_C14"/>
    <property type="match status" value="1"/>
</dbReference>
<sequence length="492" mass="52988">MKPSGKFLVLLSFLALCLVIPLPVFAAAENHNTPAQPKRLAIVIGNSNYQSDRYEDLPNAANDATKLSESLRRLNFEVVVGTDETSDQFEKIFERFEGKLDSYTAVLIFYAGHGVQVDGQNFLLPVDSLDPANVGNLTAKAVKLNDVIARFASRDRPTFIFLDACRNTPLGLDSAGVGRGLAQVEVGENTFIAFATQPGNVTVDGAGQNSPFTKALLENIEFPGLSISDMMIRVRNATEASTLGSQVPWDQSNLREQFYFTELQVIDPQELGATLNRILQIPSAKAKLMTQLASADSDLQSTVLLLGRQLPEIVRSADPASQNDAGQQQMASLAPADLEKDVASALGSVVSGADQNGSDVANQHGSDVSRRVQAELSRLGCYRKPIDGVWGQGSQKALSDYYRQTKQANAVPEPNLDLLGDLFLRSGRVCRQPVAAPKPVKTATMDRARDGTKASRSSGRAPQREKVQRQQKARPAAPPPDIGAGIGIGGIF</sequence>
<evidence type="ECO:0000313" key="5">
    <source>
        <dbReference type="Proteomes" id="UP000481252"/>
    </source>
</evidence>
<feature type="region of interest" description="Disordered" evidence="1">
    <location>
        <begin position="434"/>
        <end position="492"/>
    </location>
</feature>
<dbReference type="InterPro" id="IPR011600">
    <property type="entry name" value="Pept_C14_caspase"/>
</dbReference>